<dbReference type="InterPro" id="IPR051908">
    <property type="entry name" value="Ribosomal_N-acetyltransferase"/>
</dbReference>
<comment type="caution">
    <text evidence="2">The sequence shown here is derived from an EMBL/GenBank/DDBJ whole genome shotgun (WGS) entry which is preliminary data.</text>
</comment>
<organism evidence="2 3">
    <name type="scientific">Dyella ginsengisoli</name>
    <dbReference type="NCBI Taxonomy" id="363848"/>
    <lineage>
        <taxon>Bacteria</taxon>
        <taxon>Pseudomonadati</taxon>
        <taxon>Pseudomonadota</taxon>
        <taxon>Gammaproteobacteria</taxon>
        <taxon>Lysobacterales</taxon>
        <taxon>Rhodanobacteraceae</taxon>
        <taxon>Dyella</taxon>
    </lineage>
</organism>
<accession>A0ABW8JW48</accession>
<dbReference type="InterPro" id="IPR000182">
    <property type="entry name" value="GNAT_dom"/>
</dbReference>
<evidence type="ECO:0000313" key="3">
    <source>
        <dbReference type="Proteomes" id="UP001620460"/>
    </source>
</evidence>
<dbReference type="Pfam" id="PF13302">
    <property type="entry name" value="Acetyltransf_3"/>
    <property type="match status" value="1"/>
</dbReference>
<dbReference type="SUPFAM" id="SSF55729">
    <property type="entry name" value="Acyl-CoA N-acyltransferases (Nat)"/>
    <property type="match status" value="1"/>
</dbReference>
<evidence type="ECO:0000259" key="1">
    <source>
        <dbReference type="PROSITE" id="PS51186"/>
    </source>
</evidence>
<dbReference type="Gene3D" id="3.40.630.30">
    <property type="match status" value="1"/>
</dbReference>
<evidence type="ECO:0000313" key="2">
    <source>
        <dbReference type="EMBL" id="MFK2905093.1"/>
    </source>
</evidence>
<name>A0ABW8JW48_9GAMM</name>
<dbReference type="PANTHER" id="PTHR43441:SF10">
    <property type="entry name" value="ACETYLTRANSFERASE"/>
    <property type="match status" value="1"/>
</dbReference>
<dbReference type="Proteomes" id="UP001620460">
    <property type="component" value="Unassembled WGS sequence"/>
</dbReference>
<gene>
    <name evidence="2" type="ORF">ISP17_14110</name>
</gene>
<reference evidence="2 3" key="1">
    <citation type="submission" date="2020-10" db="EMBL/GenBank/DDBJ databases">
        <title>Phylogeny of dyella-like bacteria.</title>
        <authorList>
            <person name="Fu J."/>
        </authorList>
    </citation>
    <scope>NUCLEOTIDE SEQUENCE [LARGE SCALE GENOMIC DNA]</scope>
    <source>
        <strain evidence="2 3">Gsoil3046</strain>
    </source>
</reference>
<dbReference type="InterPro" id="IPR016181">
    <property type="entry name" value="Acyl_CoA_acyltransferase"/>
</dbReference>
<dbReference type="EMBL" id="JADIKM010000003">
    <property type="protein sequence ID" value="MFK2905093.1"/>
    <property type="molecule type" value="Genomic_DNA"/>
</dbReference>
<dbReference type="PANTHER" id="PTHR43441">
    <property type="entry name" value="RIBOSOMAL-PROTEIN-SERINE ACETYLTRANSFERASE"/>
    <property type="match status" value="1"/>
</dbReference>
<dbReference type="PROSITE" id="PS51186">
    <property type="entry name" value="GNAT"/>
    <property type="match status" value="1"/>
</dbReference>
<proteinExistence type="predicted"/>
<feature type="domain" description="N-acetyltransferase" evidence="1">
    <location>
        <begin position="18"/>
        <end position="187"/>
    </location>
</feature>
<sequence length="191" mass="21458">MPISKPDIDTTFLQDDRLLLRPWRLADAPAMAEAVRESVDSFQPWLNWCSADYGLEDALAHIRACATRWVDGQQFAFAVYDRHDGTLVGSAGLNQFNRIHRSANAGYWTRRSRQGQRLAARALTMIARFGFDELGLVRVEIVAEPGNQPSRRTAERAGARFEAIARHRLWLHDQPADAAVYGLLPGDLAED</sequence>
<keyword evidence="3" id="KW-1185">Reference proteome</keyword>
<protein>
    <submittedName>
        <fullName evidence="2">GNAT family N-acetyltransferase</fullName>
    </submittedName>
</protein>